<dbReference type="EMBL" id="UYWY01020062">
    <property type="protein sequence ID" value="VDM40370.1"/>
    <property type="molecule type" value="Genomic_DNA"/>
</dbReference>
<dbReference type="PANTHER" id="PTHR34401:SF3">
    <property type="entry name" value="DB DOMAIN-CONTAINING PROTEIN"/>
    <property type="match status" value="1"/>
</dbReference>
<evidence type="ECO:0000313" key="1">
    <source>
        <dbReference type="EMBL" id="VDM40370.1"/>
    </source>
</evidence>
<organism evidence="2 3">
    <name type="scientific">Toxocara canis</name>
    <name type="common">Canine roundworm</name>
    <dbReference type="NCBI Taxonomy" id="6265"/>
    <lineage>
        <taxon>Eukaryota</taxon>
        <taxon>Metazoa</taxon>
        <taxon>Ecdysozoa</taxon>
        <taxon>Nematoda</taxon>
        <taxon>Chromadorea</taxon>
        <taxon>Rhabditida</taxon>
        <taxon>Spirurina</taxon>
        <taxon>Ascaridomorpha</taxon>
        <taxon>Ascaridoidea</taxon>
        <taxon>Toxocaridae</taxon>
        <taxon>Toxocara</taxon>
    </lineage>
</organism>
<reference evidence="1 2" key="2">
    <citation type="submission" date="2018-11" db="EMBL/GenBank/DDBJ databases">
        <authorList>
            <consortium name="Pathogen Informatics"/>
        </authorList>
    </citation>
    <scope>NUCLEOTIDE SEQUENCE [LARGE SCALE GENOMIC DNA]</scope>
</reference>
<name>A0A183UKM9_TOXCA</name>
<evidence type="ECO:0000313" key="2">
    <source>
        <dbReference type="Proteomes" id="UP000050794"/>
    </source>
</evidence>
<reference evidence="3" key="1">
    <citation type="submission" date="2016-06" db="UniProtKB">
        <authorList>
            <consortium name="WormBaseParasite"/>
        </authorList>
    </citation>
    <scope>IDENTIFICATION</scope>
</reference>
<dbReference type="PANTHER" id="PTHR34401">
    <property type="entry name" value="PROTEIN CBG12388-RELATED"/>
    <property type="match status" value="1"/>
</dbReference>
<dbReference type="Proteomes" id="UP000050794">
    <property type="component" value="Unassembled WGS sequence"/>
</dbReference>
<evidence type="ECO:0000313" key="3">
    <source>
        <dbReference type="WBParaSite" id="TCNE_0000904901-mRNA-1"/>
    </source>
</evidence>
<sequence length="257" mass="28343">MRARSHFISVKFGLRAAIKKSGIDLRRDEQGPDREHVEPEILTKNFTKSNCRMILTVLLLALVSGNYAQEMVKWCTCAAIEPCKTKVFEAIVPCADRCKKHADNAGINYQVLRNCIMAYRPQIEATAQCSTTSFTNVNQFANVNRCSKGPTNKMVPKRYENGIQISIMNEINNMIADNGATEHAAKYMGTVRKYSSCLLKCIHKDSIACKRKANCGLELPSDTAVAKTIKNCAVTNGVLTTPTVRSLCQCAVRAGAT</sequence>
<dbReference type="AlphaFoldDB" id="A0A183UKM9"/>
<gene>
    <name evidence="1" type="ORF">TCNE_LOCUS9049</name>
</gene>
<keyword evidence="2" id="KW-1185">Reference proteome</keyword>
<accession>A0A183UKM9</accession>
<proteinExistence type="predicted"/>
<dbReference type="WBParaSite" id="TCNE_0000904901-mRNA-1">
    <property type="protein sequence ID" value="TCNE_0000904901-mRNA-1"/>
    <property type="gene ID" value="TCNE_0000904901"/>
</dbReference>
<protein>
    <submittedName>
        <fullName evidence="3">DB domain-containing protein</fullName>
    </submittedName>
</protein>